<dbReference type="EMBL" id="BJYT01000044">
    <property type="protein sequence ID" value="GEO12185.1"/>
    <property type="molecule type" value="Genomic_DNA"/>
</dbReference>
<dbReference type="Proteomes" id="UP000321513">
    <property type="component" value="Unassembled WGS sequence"/>
</dbReference>
<dbReference type="CDD" id="cd17574">
    <property type="entry name" value="REC_OmpR"/>
    <property type="match status" value="1"/>
</dbReference>
<dbReference type="GO" id="GO:0000160">
    <property type="term" value="P:phosphorelay signal transduction system"/>
    <property type="evidence" value="ECO:0007669"/>
    <property type="project" value="UniProtKB-KW"/>
</dbReference>
<dbReference type="InterPro" id="IPR011006">
    <property type="entry name" value="CheY-like_superfamily"/>
</dbReference>
<accession>A0A512BJW9</accession>
<feature type="modified residue" description="4-aspartylphosphate" evidence="3">
    <location>
        <position position="51"/>
    </location>
</feature>
<dbReference type="Pfam" id="PF00072">
    <property type="entry name" value="Response_reg"/>
    <property type="match status" value="1"/>
</dbReference>
<keyword evidence="2" id="KW-0902">Two-component regulatory system</keyword>
<sequence length="123" mass="13565">MKILIAEDDSLILKTIELCLKRDGFEIICCMDGLDAMEKIESLQPDLIIVDIMLPYFSGLEIVGKVKQFKNPIPVIVISAMGQQSVVEEAMKLGADEYISKPFNIAALTAHIKRLTSTEAIPA</sequence>
<dbReference type="RefSeq" id="WP_147206309.1">
    <property type="nucleotide sequence ID" value="NZ_BJYT01000044.1"/>
</dbReference>
<evidence type="ECO:0000313" key="5">
    <source>
        <dbReference type="EMBL" id="GEO12185.1"/>
    </source>
</evidence>
<gene>
    <name evidence="5" type="ORF">SAE01_46810</name>
</gene>
<dbReference type="SMART" id="SM00448">
    <property type="entry name" value="REC"/>
    <property type="match status" value="1"/>
</dbReference>
<feature type="domain" description="Response regulatory" evidence="4">
    <location>
        <begin position="2"/>
        <end position="116"/>
    </location>
</feature>
<dbReference type="PROSITE" id="PS50110">
    <property type="entry name" value="RESPONSE_REGULATORY"/>
    <property type="match status" value="1"/>
</dbReference>
<organism evidence="5 6">
    <name type="scientific">Segetibacter aerophilus</name>
    <dbReference type="NCBI Taxonomy" id="670293"/>
    <lineage>
        <taxon>Bacteria</taxon>
        <taxon>Pseudomonadati</taxon>
        <taxon>Bacteroidota</taxon>
        <taxon>Chitinophagia</taxon>
        <taxon>Chitinophagales</taxon>
        <taxon>Chitinophagaceae</taxon>
        <taxon>Segetibacter</taxon>
    </lineage>
</organism>
<comment type="caution">
    <text evidence="5">The sequence shown here is derived from an EMBL/GenBank/DDBJ whole genome shotgun (WGS) entry which is preliminary data.</text>
</comment>
<dbReference type="PANTHER" id="PTHR44591:SF14">
    <property type="entry name" value="PROTEIN PILG"/>
    <property type="match status" value="1"/>
</dbReference>
<dbReference type="AlphaFoldDB" id="A0A512BJW9"/>
<evidence type="ECO:0000259" key="4">
    <source>
        <dbReference type="PROSITE" id="PS50110"/>
    </source>
</evidence>
<dbReference type="Gene3D" id="3.40.50.2300">
    <property type="match status" value="1"/>
</dbReference>
<protein>
    <recommendedName>
        <fullName evidence="4">Response regulatory domain-containing protein</fullName>
    </recommendedName>
</protein>
<evidence type="ECO:0000256" key="1">
    <source>
        <dbReference type="ARBA" id="ARBA00022553"/>
    </source>
</evidence>
<keyword evidence="6" id="KW-1185">Reference proteome</keyword>
<reference evidence="5 6" key="1">
    <citation type="submission" date="2019-07" db="EMBL/GenBank/DDBJ databases">
        <title>Whole genome shotgun sequence of Segetibacter aerophilus NBRC 106135.</title>
        <authorList>
            <person name="Hosoyama A."/>
            <person name="Uohara A."/>
            <person name="Ohji S."/>
            <person name="Ichikawa N."/>
        </authorList>
    </citation>
    <scope>NUCLEOTIDE SEQUENCE [LARGE SCALE GENOMIC DNA]</scope>
    <source>
        <strain evidence="5 6">NBRC 106135</strain>
    </source>
</reference>
<dbReference type="InterPro" id="IPR001789">
    <property type="entry name" value="Sig_transdc_resp-reg_receiver"/>
</dbReference>
<dbReference type="PANTHER" id="PTHR44591">
    <property type="entry name" value="STRESS RESPONSE REGULATOR PROTEIN 1"/>
    <property type="match status" value="1"/>
</dbReference>
<evidence type="ECO:0000256" key="2">
    <source>
        <dbReference type="ARBA" id="ARBA00023012"/>
    </source>
</evidence>
<dbReference type="OrthoDB" id="9789181at2"/>
<name>A0A512BJW9_9BACT</name>
<proteinExistence type="predicted"/>
<dbReference type="InterPro" id="IPR050595">
    <property type="entry name" value="Bact_response_regulator"/>
</dbReference>
<keyword evidence="1 3" id="KW-0597">Phosphoprotein</keyword>
<dbReference type="SUPFAM" id="SSF52172">
    <property type="entry name" value="CheY-like"/>
    <property type="match status" value="1"/>
</dbReference>
<evidence type="ECO:0000256" key="3">
    <source>
        <dbReference type="PROSITE-ProRule" id="PRU00169"/>
    </source>
</evidence>
<evidence type="ECO:0000313" key="6">
    <source>
        <dbReference type="Proteomes" id="UP000321513"/>
    </source>
</evidence>